<dbReference type="AlphaFoldDB" id="F5XHE8"/>
<organism evidence="1 2">
    <name type="scientific">Microlunatus phosphovorus (strain ATCC 700054 / DSM 10555 / JCM 9379 / NBRC 101784 / NCIMB 13414 / VKM Ac-1990 / NM-1)</name>
    <dbReference type="NCBI Taxonomy" id="1032480"/>
    <lineage>
        <taxon>Bacteria</taxon>
        <taxon>Bacillati</taxon>
        <taxon>Actinomycetota</taxon>
        <taxon>Actinomycetes</taxon>
        <taxon>Propionibacteriales</taxon>
        <taxon>Propionibacteriaceae</taxon>
        <taxon>Microlunatus</taxon>
    </lineage>
</organism>
<sequence length="144" mass="15658">MTTVLSDLAEIASAYRLVEVIAYEHSGRRESPALEAESEQEMSALVRREAGVLETRFRMTVRTRDAEMRSDVGAVFSSSEGHEVAAEAVGEFINQVGIMVVYPYLREGVFTSASRLGVSPPVLDLVRRGEISFSSEPDQGGSGT</sequence>
<dbReference type="HOGENOM" id="CLU_1739116_0_0_11"/>
<accession>F5XHE8</accession>
<dbReference type="STRING" id="1032480.MLP_51420"/>
<dbReference type="EMBL" id="AP012204">
    <property type="protein sequence ID" value="BAK38156.1"/>
    <property type="molecule type" value="Genomic_DNA"/>
</dbReference>
<evidence type="ECO:0000313" key="2">
    <source>
        <dbReference type="Proteomes" id="UP000007947"/>
    </source>
</evidence>
<name>F5XHE8_MICPN</name>
<reference evidence="1 2" key="1">
    <citation type="submission" date="2011-05" db="EMBL/GenBank/DDBJ databases">
        <title>Whole genome sequence of Microlunatus phosphovorus NM-1.</title>
        <authorList>
            <person name="Hosoyama A."/>
            <person name="Sasaki K."/>
            <person name="Harada T."/>
            <person name="Igarashi R."/>
            <person name="Kawakoshi A."/>
            <person name="Sasagawa M."/>
            <person name="Fukada J."/>
            <person name="Nakamura S."/>
            <person name="Katano Y."/>
            <person name="Hanada S."/>
            <person name="Kamagata Y."/>
            <person name="Nakamura N."/>
            <person name="Yamazaki S."/>
            <person name="Fujita N."/>
        </authorList>
    </citation>
    <scope>NUCLEOTIDE SEQUENCE [LARGE SCALE GENOMIC DNA]</scope>
    <source>
        <strain evidence="2">ATCC 700054 / DSM 10555 / JCM 9379 / NBRC 101784 / NCIMB 13414 / VKM Ac-1990 / NM-1</strain>
    </source>
</reference>
<gene>
    <name evidence="1" type="ordered locus">MLP_51420</name>
</gene>
<evidence type="ECO:0000313" key="1">
    <source>
        <dbReference type="EMBL" id="BAK38156.1"/>
    </source>
</evidence>
<dbReference type="KEGG" id="mph:MLP_51420"/>
<proteinExistence type="predicted"/>
<keyword evidence="2" id="KW-1185">Reference proteome</keyword>
<dbReference type="eggNOG" id="ENOG5033GFD">
    <property type="taxonomic scope" value="Bacteria"/>
</dbReference>
<dbReference type="Proteomes" id="UP000007947">
    <property type="component" value="Chromosome"/>
</dbReference>
<protein>
    <submittedName>
        <fullName evidence="1">Uncharacterized protein</fullName>
    </submittedName>
</protein>